<gene>
    <name evidence="1" type="ORF">CK503_00220</name>
</gene>
<dbReference type="EMBL" id="NSKE01000001">
    <property type="protein sequence ID" value="PAU95525.1"/>
    <property type="molecule type" value="Genomic_DNA"/>
</dbReference>
<reference evidence="1 2" key="1">
    <citation type="submission" date="2017-08" db="EMBL/GenBank/DDBJ databases">
        <title>Aliifodinibius alkalisoli sp. nov., isolated from saline alkaline soil.</title>
        <authorList>
            <person name="Liu D."/>
            <person name="Zhang G."/>
        </authorList>
    </citation>
    <scope>NUCLEOTIDE SEQUENCE [LARGE SCALE GENOMIC DNA]</scope>
    <source>
        <strain evidence="1 2">WN023</strain>
    </source>
</reference>
<dbReference type="RefSeq" id="WP_095604770.1">
    <property type="nucleotide sequence ID" value="NZ_NSKE01000001.1"/>
</dbReference>
<dbReference type="AlphaFoldDB" id="A0A2A2GF82"/>
<evidence type="ECO:0000313" key="2">
    <source>
        <dbReference type="Proteomes" id="UP000218831"/>
    </source>
</evidence>
<name>A0A2A2GF82_9BACT</name>
<organism evidence="1 2">
    <name type="scientific">Fodinibius salipaludis</name>
    <dbReference type="NCBI Taxonomy" id="2032627"/>
    <lineage>
        <taxon>Bacteria</taxon>
        <taxon>Pseudomonadati</taxon>
        <taxon>Balneolota</taxon>
        <taxon>Balneolia</taxon>
        <taxon>Balneolales</taxon>
        <taxon>Balneolaceae</taxon>
        <taxon>Fodinibius</taxon>
    </lineage>
</organism>
<dbReference type="OrthoDB" id="788362at2"/>
<protein>
    <submittedName>
        <fullName evidence="1">Uncharacterized protein</fullName>
    </submittedName>
</protein>
<evidence type="ECO:0000313" key="1">
    <source>
        <dbReference type="EMBL" id="PAU95525.1"/>
    </source>
</evidence>
<accession>A0A2A2GF82</accession>
<comment type="caution">
    <text evidence="1">The sequence shown here is derived from an EMBL/GenBank/DDBJ whole genome shotgun (WGS) entry which is preliminary data.</text>
</comment>
<sequence length="139" mass="16139">MFSVLPYLTNDWQRRQIGNIQYIYPLNFDFDKDKAQDSAQFVKELSNKFNITITEPINYYLAPSFMEMAKISGLDYAWDGNDGRGYPKNNQVFVGTGSEEYPHELVHTIFKDYELDPFIDEGLATYYGGMGQKSFEQLI</sequence>
<dbReference type="Proteomes" id="UP000218831">
    <property type="component" value="Unassembled WGS sequence"/>
</dbReference>
<keyword evidence="2" id="KW-1185">Reference proteome</keyword>
<proteinExistence type="predicted"/>